<evidence type="ECO:0000313" key="1">
    <source>
        <dbReference type="EMBL" id="QIZ49662.1"/>
    </source>
</evidence>
<dbReference type="EMBL" id="CP033622">
    <property type="protein sequence ID" value="QIZ49662.1"/>
    <property type="molecule type" value="Genomic_DNA"/>
</dbReference>
<evidence type="ECO:0000313" key="2">
    <source>
        <dbReference type="Proteomes" id="UP000500801"/>
    </source>
</evidence>
<protein>
    <submittedName>
        <fullName evidence="1">Uncharacterized protein</fullName>
    </submittedName>
</protein>
<proteinExistence type="predicted"/>
<dbReference type="Proteomes" id="UP000500801">
    <property type="component" value="Chromosome"/>
</dbReference>
<sequence>MSADTIRIGPELDVGRYRAISSQSDILYFYNSSSLYLRVTCKELLAININIIYVLPLGKGEKTGWLIFCLIIVSFLFHEEHILIKITYTS</sequence>
<reference evidence="1 2" key="1">
    <citation type="submission" date="2018-11" db="EMBL/GenBank/DDBJ databases">
        <title>Complete genome sequence of Dickeya zeae strain CE1 infecting Canna edulis Ker-Gawl. in China.</title>
        <authorList>
            <person name="Zhang J."/>
            <person name="Lin B."/>
            <person name="Shen H."/>
            <person name="Jiang S."/>
            <person name="Pu X."/>
            <person name="Sun D."/>
        </authorList>
    </citation>
    <scope>NUCLEOTIDE SEQUENCE [LARGE SCALE GENOMIC DNA]</scope>
    <source>
        <strain evidence="1 2">CE1</strain>
    </source>
</reference>
<gene>
    <name evidence="1" type="ORF">DWG24_02120</name>
</gene>
<dbReference type="AlphaFoldDB" id="A0AAE6YWL9"/>
<accession>A0AAE6YWL9</accession>
<organism evidence="1 2">
    <name type="scientific">Dickeya zeae</name>
    <dbReference type="NCBI Taxonomy" id="204042"/>
    <lineage>
        <taxon>Bacteria</taxon>
        <taxon>Pseudomonadati</taxon>
        <taxon>Pseudomonadota</taxon>
        <taxon>Gammaproteobacteria</taxon>
        <taxon>Enterobacterales</taxon>
        <taxon>Pectobacteriaceae</taxon>
        <taxon>Dickeya</taxon>
    </lineage>
</organism>
<name>A0AAE6YWL9_9GAMM</name>